<dbReference type="EMBL" id="VAWA01000034">
    <property type="protein sequence ID" value="TLP71124.1"/>
    <property type="molecule type" value="Genomic_DNA"/>
</dbReference>
<evidence type="ECO:0000313" key="1">
    <source>
        <dbReference type="EMBL" id="TLP71124.1"/>
    </source>
</evidence>
<reference evidence="1 2" key="1">
    <citation type="submission" date="2019-05" db="EMBL/GenBank/DDBJ databases">
        <title>Nesterenkonia sp. GY239, isolated from the Southern Atlantic Ocean.</title>
        <authorList>
            <person name="Zhang G."/>
        </authorList>
    </citation>
    <scope>NUCLEOTIDE SEQUENCE [LARGE SCALE GENOMIC DNA]</scope>
    <source>
        <strain evidence="1 2">GY239</strain>
    </source>
</reference>
<accession>A0A5R8ZYX7</accession>
<dbReference type="AlphaFoldDB" id="A0A5R8ZYX7"/>
<evidence type="ECO:0008006" key="3">
    <source>
        <dbReference type="Google" id="ProtNLM"/>
    </source>
</evidence>
<dbReference type="OrthoDB" id="5379188at2"/>
<dbReference type="RefSeq" id="WP_138171264.1">
    <property type="nucleotide sequence ID" value="NZ_VAWA01000034.1"/>
</dbReference>
<keyword evidence="2" id="KW-1185">Reference proteome</keyword>
<protein>
    <recommendedName>
        <fullName evidence="3">HNH endonuclease</fullName>
    </recommendedName>
</protein>
<comment type="caution">
    <text evidence="1">The sequence shown here is derived from an EMBL/GenBank/DDBJ whole genome shotgun (WGS) entry which is preliminary data.</text>
</comment>
<proteinExistence type="predicted"/>
<gene>
    <name evidence="1" type="ORF">FEF27_12755</name>
</gene>
<name>A0A5R8ZYX7_9MICC</name>
<evidence type="ECO:0000313" key="2">
    <source>
        <dbReference type="Proteomes" id="UP000306544"/>
    </source>
</evidence>
<dbReference type="Proteomes" id="UP000306544">
    <property type="component" value="Unassembled WGS sequence"/>
</dbReference>
<sequence>MTNGKRVEFTAGVRQLVARKAMYVCSNPDCLRVTGFSTEKGKPRAIAQAAHILPASQAGPRRTDDVTLPDGSQAKRGDEENAIWLCLPCHYRVDADWEVYSEELLLEWKREHEDRASALVGLDLEQSLLKLAEVRVGHDWARAMLAWLDDHRFMYFDDARECPEYVWKAVDALRVKLVDMRSRVLDMDSDLGRAISGIEAAVQEFIVTLNDVRVDEIQVTSGDPNFERFSNALICMRSRILKAVEVIAKRENYVFRNIPVDW</sequence>
<organism evidence="1 2">
    <name type="scientific">Nesterenkonia sphaerica</name>
    <dbReference type="NCBI Taxonomy" id="1804988"/>
    <lineage>
        <taxon>Bacteria</taxon>
        <taxon>Bacillati</taxon>
        <taxon>Actinomycetota</taxon>
        <taxon>Actinomycetes</taxon>
        <taxon>Micrococcales</taxon>
        <taxon>Micrococcaceae</taxon>
        <taxon>Nesterenkonia</taxon>
    </lineage>
</organism>